<protein>
    <submittedName>
        <fullName evidence="2">Uncharacterized protein</fullName>
    </submittedName>
</protein>
<dbReference type="InParanoid" id="A0A3R7G318"/>
<keyword evidence="3" id="KW-1185">Reference proteome</keyword>
<evidence type="ECO:0000256" key="1">
    <source>
        <dbReference type="SAM" id="MobiDB-lite"/>
    </source>
</evidence>
<gene>
    <name evidence="2" type="ORF">CSKR_101911</name>
</gene>
<sequence>MGQGYGKLLPYLDAGPENTEDKLKKAYRRIITTLEVPVKSSIVWKQLILDPRNDHKTMNSLQEAVNFIHTGRVQKQNTLIITGQADQDQIVFATAYFMVLSGLPPNYADFAVSNAVKDLGWKLNKPYMNALKLFRQKPAKQLRQEMFKAGGEYSFSLLCEDVYRIYELAEISKPTESQVKLDAPLSVNEDEGTFGPAGEAAVTPTSPKGNGQSVQETRSGNSKAAVSAELINMVRSAPPHIPDVDDSAEHISTDTLDDLVQIRSSVGEVIEPEPVSFIPEVKQMDETHKLVETPAPGAGPQSPSRIGDVTPESVTIANKVGAGQPFPEPRKEVLQEATAPPTIANGLSKAEQKGDVLLKISSSGLVVNSVEDTSYVGDLDHQPGRKTEPSMAMNGAATPAIAEIKRNKRKVNIIRSPKSSEVELAKRVDAYLASTTEEERKKNRKHVVIIRAKPQASVA</sequence>
<dbReference type="Proteomes" id="UP000286415">
    <property type="component" value="Unassembled WGS sequence"/>
</dbReference>
<evidence type="ECO:0000313" key="2">
    <source>
        <dbReference type="EMBL" id="KAG5448471.1"/>
    </source>
</evidence>
<feature type="compositionally biased region" description="Polar residues" evidence="1">
    <location>
        <begin position="203"/>
        <end position="224"/>
    </location>
</feature>
<comment type="caution">
    <text evidence="2">The sequence shown here is derived from an EMBL/GenBank/DDBJ whole genome shotgun (WGS) entry which is preliminary data.</text>
</comment>
<reference evidence="2 3" key="1">
    <citation type="journal article" date="2018" name="Biotechnol. Adv.">
        <title>Improved genomic resources and new bioinformatic workflow for the carcinogenic parasite Clonorchis sinensis: Biotechnological implications.</title>
        <authorList>
            <person name="Wang D."/>
            <person name="Korhonen P.K."/>
            <person name="Gasser R.B."/>
            <person name="Young N.D."/>
        </authorList>
    </citation>
    <scope>NUCLEOTIDE SEQUENCE [LARGE SCALE GENOMIC DNA]</scope>
    <source>
        <strain evidence="2">Cs-k2</strain>
    </source>
</reference>
<dbReference type="OrthoDB" id="6234754at2759"/>
<reference evidence="2 3" key="2">
    <citation type="journal article" date="2021" name="Genomics">
        <title>High-quality reference genome for Clonorchis sinensis.</title>
        <authorList>
            <person name="Young N.D."/>
            <person name="Stroehlein A.J."/>
            <person name="Kinkar L."/>
            <person name="Wang T."/>
            <person name="Sohn W.M."/>
            <person name="Chang B.C.H."/>
            <person name="Kaur P."/>
            <person name="Weisz D."/>
            <person name="Dudchenko O."/>
            <person name="Aiden E.L."/>
            <person name="Korhonen P.K."/>
            <person name="Gasser R.B."/>
        </authorList>
    </citation>
    <scope>NUCLEOTIDE SEQUENCE [LARGE SCALE GENOMIC DNA]</scope>
    <source>
        <strain evidence="2">Cs-k2</strain>
    </source>
</reference>
<feature type="region of interest" description="Disordered" evidence="1">
    <location>
        <begin position="187"/>
        <end position="224"/>
    </location>
</feature>
<evidence type="ECO:0000313" key="3">
    <source>
        <dbReference type="Proteomes" id="UP000286415"/>
    </source>
</evidence>
<accession>A0A3R7G318</accession>
<organism evidence="2 3">
    <name type="scientific">Clonorchis sinensis</name>
    <name type="common">Chinese liver fluke</name>
    <dbReference type="NCBI Taxonomy" id="79923"/>
    <lineage>
        <taxon>Eukaryota</taxon>
        <taxon>Metazoa</taxon>
        <taxon>Spiralia</taxon>
        <taxon>Lophotrochozoa</taxon>
        <taxon>Platyhelminthes</taxon>
        <taxon>Trematoda</taxon>
        <taxon>Digenea</taxon>
        <taxon>Opisthorchiida</taxon>
        <taxon>Opisthorchiata</taxon>
        <taxon>Opisthorchiidae</taxon>
        <taxon>Clonorchis</taxon>
    </lineage>
</organism>
<name>A0A3R7G318_CLOSI</name>
<dbReference type="EMBL" id="NIRI02000042">
    <property type="protein sequence ID" value="KAG5448471.1"/>
    <property type="molecule type" value="Genomic_DNA"/>
</dbReference>
<dbReference type="AlphaFoldDB" id="A0A3R7G318"/>
<proteinExistence type="predicted"/>